<comment type="cofactor">
    <cofactor evidence="1">
        <name>heme</name>
        <dbReference type="ChEBI" id="CHEBI:30413"/>
    </cofactor>
</comment>
<evidence type="ECO:0000256" key="2">
    <source>
        <dbReference type="ARBA" id="ARBA00010617"/>
    </source>
</evidence>
<dbReference type="CDD" id="cd11058">
    <property type="entry name" value="CYP60B-like"/>
    <property type="match status" value="1"/>
</dbReference>
<dbReference type="Gene3D" id="1.10.630.10">
    <property type="entry name" value="Cytochrome P450"/>
    <property type="match status" value="1"/>
</dbReference>
<sequence length="591" mass="66385">AGLAVIAQTLWRRRFHHLRSIPGPWLNSISEIPAALALVNGDQHVYYQSLHEQYGPVVRVSPNELSFLSIEAREEIYGLRKGGLNMEKSPIFLGAVGKVDGATGVSLALNADHARQRRALGYLFTNSALLRFEPLMKLQVKKFIAVMQERTSQGKAVNVASWYTYLAFDIMGDLCFAEPFGCLDQAANTEWSTSVINVFVAATWTQGIRRLSGTGTWLESLMTRVFVPAEAAEWRNTHLNNSRERTLRRLANSDQDHADFIYHILNSDSKSSLSHSEIILNVALFISAGTDTTATALTGWTYFVSTHPEVYRRLVEEVRGNLATEGDIRWEKVRHLRYLEATIHEALRLFPPSPASQQRVVPPGGATIDGHYVPAGMTVAVPPWVSTHSAVHFYEPNAFRPERWLGEDQRYAKDHLNASLPFGTGPRVCIGRYLAYMEMRLITANLLWKFDIELDKERYGRENSVWGLDGNIKRMKVFHSMTKPDLWVNLTKVQRSPIINHTDDLLGSSLIVLLSCSSNRVRGLKFTGSRTQLLSLLASENSIRMVFSSITSRGTFVSDESRDFIGRTAVPPAPPSRPALVIMVLWWLLPP</sequence>
<keyword evidence="6" id="KW-0503">Monooxygenase</keyword>
<dbReference type="InterPro" id="IPR002401">
    <property type="entry name" value="Cyt_P450_E_grp-I"/>
</dbReference>
<evidence type="ECO:0000313" key="7">
    <source>
        <dbReference type="EMBL" id="KAK8045559.1"/>
    </source>
</evidence>
<keyword evidence="3 6" id="KW-0349">Heme</keyword>
<keyword evidence="4 6" id="KW-0479">Metal-binding</keyword>
<dbReference type="SUPFAM" id="SSF48264">
    <property type="entry name" value="Cytochrome P450"/>
    <property type="match status" value="1"/>
</dbReference>
<dbReference type="Proteomes" id="UP001444661">
    <property type="component" value="Unassembled WGS sequence"/>
</dbReference>
<evidence type="ECO:0000256" key="1">
    <source>
        <dbReference type="ARBA" id="ARBA00001971"/>
    </source>
</evidence>
<feature type="non-terminal residue" evidence="7">
    <location>
        <position position="1"/>
    </location>
</feature>
<dbReference type="InterPro" id="IPR017972">
    <property type="entry name" value="Cyt_P450_CS"/>
</dbReference>
<proteinExistence type="inferred from homology"/>
<evidence type="ECO:0000256" key="6">
    <source>
        <dbReference type="RuleBase" id="RU000461"/>
    </source>
</evidence>
<comment type="caution">
    <text evidence="7">The sequence shown here is derived from an EMBL/GenBank/DDBJ whole genome shotgun (WGS) entry which is preliminary data.</text>
</comment>
<dbReference type="InterPro" id="IPR050121">
    <property type="entry name" value="Cytochrome_P450_monoxygenase"/>
</dbReference>
<evidence type="ECO:0000256" key="3">
    <source>
        <dbReference type="ARBA" id="ARBA00022617"/>
    </source>
</evidence>
<evidence type="ECO:0000256" key="4">
    <source>
        <dbReference type="ARBA" id="ARBA00022723"/>
    </source>
</evidence>
<comment type="similarity">
    <text evidence="2 6">Belongs to the cytochrome P450 family.</text>
</comment>
<dbReference type="Pfam" id="PF00067">
    <property type="entry name" value="p450"/>
    <property type="match status" value="1"/>
</dbReference>
<protein>
    <recommendedName>
        <fullName evidence="9">Cytochrome P450</fullName>
    </recommendedName>
</protein>
<keyword evidence="5 6" id="KW-0408">Iron</keyword>
<keyword evidence="6" id="KW-0560">Oxidoreductase</keyword>
<dbReference type="InterPro" id="IPR036396">
    <property type="entry name" value="Cyt_P450_sf"/>
</dbReference>
<organism evidence="7 8">
    <name type="scientific">Apiospora rasikravindrae</name>
    <dbReference type="NCBI Taxonomy" id="990691"/>
    <lineage>
        <taxon>Eukaryota</taxon>
        <taxon>Fungi</taxon>
        <taxon>Dikarya</taxon>
        <taxon>Ascomycota</taxon>
        <taxon>Pezizomycotina</taxon>
        <taxon>Sordariomycetes</taxon>
        <taxon>Xylariomycetidae</taxon>
        <taxon>Amphisphaeriales</taxon>
        <taxon>Apiosporaceae</taxon>
        <taxon>Apiospora</taxon>
    </lineage>
</organism>
<evidence type="ECO:0008006" key="9">
    <source>
        <dbReference type="Google" id="ProtNLM"/>
    </source>
</evidence>
<dbReference type="PRINTS" id="PR00385">
    <property type="entry name" value="P450"/>
</dbReference>
<dbReference type="EMBL" id="JAQQWK010000003">
    <property type="protein sequence ID" value="KAK8045559.1"/>
    <property type="molecule type" value="Genomic_DNA"/>
</dbReference>
<dbReference type="PANTHER" id="PTHR24305:SF210">
    <property type="entry name" value="CYTOCHROME P450 MONOOXYGENASE ASQL-RELATED"/>
    <property type="match status" value="1"/>
</dbReference>
<name>A0ABR1TII3_9PEZI</name>
<gene>
    <name evidence="7" type="ORF">PG993_005583</name>
</gene>
<dbReference type="InterPro" id="IPR001128">
    <property type="entry name" value="Cyt_P450"/>
</dbReference>
<dbReference type="PRINTS" id="PR00463">
    <property type="entry name" value="EP450I"/>
</dbReference>
<keyword evidence="8" id="KW-1185">Reference proteome</keyword>
<dbReference type="PROSITE" id="PS00086">
    <property type="entry name" value="CYTOCHROME_P450"/>
    <property type="match status" value="1"/>
</dbReference>
<evidence type="ECO:0000313" key="8">
    <source>
        <dbReference type="Proteomes" id="UP001444661"/>
    </source>
</evidence>
<evidence type="ECO:0000256" key="5">
    <source>
        <dbReference type="ARBA" id="ARBA00023004"/>
    </source>
</evidence>
<dbReference type="PANTHER" id="PTHR24305">
    <property type="entry name" value="CYTOCHROME P450"/>
    <property type="match status" value="1"/>
</dbReference>
<reference evidence="7 8" key="1">
    <citation type="submission" date="2023-01" db="EMBL/GenBank/DDBJ databases">
        <title>Analysis of 21 Apiospora genomes using comparative genomics revels a genus with tremendous synthesis potential of carbohydrate active enzymes and secondary metabolites.</title>
        <authorList>
            <person name="Sorensen T."/>
        </authorList>
    </citation>
    <scope>NUCLEOTIDE SEQUENCE [LARGE SCALE GENOMIC DNA]</scope>
    <source>
        <strain evidence="7 8">CBS 33761</strain>
    </source>
</reference>
<accession>A0ABR1TII3</accession>